<dbReference type="InParanoid" id="A0A067NNN9"/>
<gene>
    <name evidence="1" type="ORF">PLEOSDRAFT_159875</name>
</gene>
<sequence>MAPHSKSSPEQLVYLTGLLDKFLEAQKHGRFDKFWPELFRGWFEQWHEEEDMSIVDEGERKSDLGVRLGKRQEYLKRWFQNKTAAKTRAPPKELPPQEGLKTVRRPQLLQLYTKKYYKTRIRSKIYDGLPAGTKLSSGAFLALLQKMTPNLFELEDKAIKKEIEDRYEALKKHVEEREQAQPPVQTIAARYAAVHFRLDDAGQHFGKATPAFGDTVLTPYATFLNTLYTKAECDARSLIPINPRFSSPADSPLASATTLPPSGQAVVENPMGHVITQPLSAPTLPVPFPAPGAPVPDFDEFDWSEWATFNGTPTIPYKASDTPFDRDGVLGSILDELAADLPEYITSTSDMSVNGMAPITAASATAATPSAVPTSPALAPPVITPVLPAAVLPSAPVLSMPAVPEAPILPAAVLPSDPVLSIPAAPITADIGPLTDIDDPAMLPLRPRKRARDATEDPSFIVTGKHI</sequence>
<accession>A0A067NNN9</accession>
<protein>
    <submittedName>
        <fullName evidence="1">Uncharacterized protein</fullName>
    </submittedName>
</protein>
<evidence type="ECO:0000313" key="2">
    <source>
        <dbReference type="Proteomes" id="UP000027073"/>
    </source>
</evidence>
<proteinExistence type="predicted"/>
<evidence type="ECO:0000313" key="1">
    <source>
        <dbReference type="EMBL" id="KDQ25221.1"/>
    </source>
</evidence>
<dbReference type="STRING" id="1137138.A0A067NNN9"/>
<reference evidence="2" key="1">
    <citation type="journal article" date="2014" name="Proc. Natl. Acad. Sci. U.S.A.">
        <title>Extensive sampling of basidiomycete genomes demonstrates inadequacy of the white-rot/brown-rot paradigm for wood decay fungi.</title>
        <authorList>
            <person name="Riley R."/>
            <person name="Salamov A.A."/>
            <person name="Brown D.W."/>
            <person name="Nagy L.G."/>
            <person name="Floudas D."/>
            <person name="Held B.W."/>
            <person name="Levasseur A."/>
            <person name="Lombard V."/>
            <person name="Morin E."/>
            <person name="Otillar R."/>
            <person name="Lindquist E.A."/>
            <person name="Sun H."/>
            <person name="LaButti K.M."/>
            <person name="Schmutz J."/>
            <person name="Jabbour D."/>
            <person name="Luo H."/>
            <person name="Baker S.E."/>
            <person name="Pisabarro A.G."/>
            <person name="Walton J.D."/>
            <person name="Blanchette R.A."/>
            <person name="Henrissat B."/>
            <person name="Martin F."/>
            <person name="Cullen D."/>
            <person name="Hibbett D.S."/>
            <person name="Grigoriev I.V."/>
        </authorList>
    </citation>
    <scope>NUCLEOTIDE SEQUENCE [LARGE SCALE GENOMIC DNA]</scope>
    <source>
        <strain evidence="2">PC15</strain>
    </source>
</reference>
<dbReference type="AlphaFoldDB" id="A0A067NNN9"/>
<dbReference type="EMBL" id="KL198010">
    <property type="protein sequence ID" value="KDQ25221.1"/>
    <property type="molecule type" value="Genomic_DNA"/>
</dbReference>
<dbReference type="VEuPathDB" id="FungiDB:PLEOSDRAFT_159875"/>
<dbReference type="HOGENOM" id="CLU_016856_0_0_1"/>
<dbReference type="Proteomes" id="UP000027073">
    <property type="component" value="Unassembled WGS sequence"/>
</dbReference>
<dbReference type="OrthoDB" id="2803783at2759"/>
<organism evidence="1 2">
    <name type="scientific">Pleurotus ostreatus (strain PC15)</name>
    <name type="common">Oyster mushroom</name>
    <dbReference type="NCBI Taxonomy" id="1137138"/>
    <lineage>
        <taxon>Eukaryota</taxon>
        <taxon>Fungi</taxon>
        <taxon>Dikarya</taxon>
        <taxon>Basidiomycota</taxon>
        <taxon>Agaricomycotina</taxon>
        <taxon>Agaricomycetes</taxon>
        <taxon>Agaricomycetidae</taxon>
        <taxon>Agaricales</taxon>
        <taxon>Pleurotineae</taxon>
        <taxon>Pleurotaceae</taxon>
        <taxon>Pleurotus</taxon>
    </lineage>
</organism>
<name>A0A067NNN9_PLEO1</name>